<proteinExistence type="predicted"/>
<feature type="domain" description="C2" evidence="1">
    <location>
        <begin position="1"/>
        <end position="65"/>
    </location>
</feature>
<dbReference type="AlphaFoldDB" id="A0A8B6G8X4"/>
<dbReference type="Proteomes" id="UP000596742">
    <property type="component" value="Unassembled WGS sequence"/>
</dbReference>
<reference evidence="2" key="1">
    <citation type="submission" date="2018-11" db="EMBL/GenBank/DDBJ databases">
        <authorList>
            <person name="Alioto T."/>
            <person name="Alioto T."/>
        </authorList>
    </citation>
    <scope>NUCLEOTIDE SEQUENCE</scope>
</reference>
<dbReference type="GO" id="GO:0071277">
    <property type="term" value="P:cellular response to calcium ion"/>
    <property type="evidence" value="ECO:0007669"/>
    <property type="project" value="TreeGrafter"/>
</dbReference>
<dbReference type="OrthoDB" id="5855668at2759"/>
<dbReference type="InterPro" id="IPR045052">
    <property type="entry name" value="Copine"/>
</dbReference>
<dbReference type="PANTHER" id="PTHR10857:SF106">
    <property type="entry name" value="C2 DOMAIN-CONTAINING PROTEIN"/>
    <property type="match status" value="1"/>
</dbReference>
<evidence type="ECO:0000259" key="1">
    <source>
        <dbReference type="PROSITE" id="PS50004"/>
    </source>
</evidence>
<sequence>MTSEIDPALLALSGSKIEILISCNNLADLDEFTKTDPMCVMSIKQFGQWKEYGRTEAIRNTLNPR</sequence>
<evidence type="ECO:0000313" key="3">
    <source>
        <dbReference type="Proteomes" id="UP000596742"/>
    </source>
</evidence>
<accession>A0A8B6G8X4</accession>
<dbReference type="SUPFAM" id="SSF49562">
    <property type="entry name" value="C2 domain (Calcium/lipid-binding domain, CaLB)"/>
    <property type="match status" value="1"/>
</dbReference>
<comment type="caution">
    <text evidence="2">The sequence shown here is derived from an EMBL/GenBank/DDBJ whole genome shotgun (WGS) entry which is preliminary data.</text>
</comment>
<dbReference type="InterPro" id="IPR000008">
    <property type="entry name" value="C2_dom"/>
</dbReference>
<dbReference type="InterPro" id="IPR035892">
    <property type="entry name" value="C2_domain_sf"/>
</dbReference>
<keyword evidence="3" id="KW-1185">Reference proteome</keyword>
<dbReference type="PANTHER" id="PTHR10857">
    <property type="entry name" value="COPINE"/>
    <property type="match status" value="1"/>
</dbReference>
<protein>
    <recommendedName>
        <fullName evidence="1">C2 domain-containing protein</fullName>
    </recommendedName>
</protein>
<dbReference type="Gene3D" id="2.60.40.150">
    <property type="entry name" value="C2 domain"/>
    <property type="match status" value="1"/>
</dbReference>
<dbReference type="PROSITE" id="PS50004">
    <property type="entry name" value="C2"/>
    <property type="match status" value="1"/>
</dbReference>
<feature type="non-terminal residue" evidence="2">
    <location>
        <position position="65"/>
    </location>
</feature>
<dbReference type="GO" id="GO:0005544">
    <property type="term" value="F:calcium-dependent phospholipid binding"/>
    <property type="evidence" value="ECO:0007669"/>
    <property type="project" value="InterPro"/>
</dbReference>
<evidence type="ECO:0000313" key="2">
    <source>
        <dbReference type="EMBL" id="VDI60532.1"/>
    </source>
</evidence>
<dbReference type="GO" id="GO:0005886">
    <property type="term" value="C:plasma membrane"/>
    <property type="evidence" value="ECO:0007669"/>
    <property type="project" value="TreeGrafter"/>
</dbReference>
<name>A0A8B6G8X4_MYTGA</name>
<organism evidence="2 3">
    <name type="scientific">Mytilus galloprovincialis</name>
    <name type="common">Mediterranean mussel</name>
    <dbReference type="NCBI Taxonomy" id="29158"/>
    <lineage>
        <taxon>Eukaryota</taxon>
        <taxon>Metazoa</taxon>
        <taxon>Spiralia</taxon>
        <taxon>Lophotrochozoa</taxon>
        <taxon>Mollusca</taxon>
        <taxon>Bivalvia</taxon>
        <taxon>Autobranchia</taxon>
        <taxon>Pteriomorphia</taxon>
        <taxon>Mytilida</taxon>
        <taxon>Mytiloidea</taxon>
        <taxon>Mytilidae</taxon>
        <taxon>Mytilinae</taxon>
        <taxon>Mytilus</taxon>
    </lineage>
</organism>
<gene>
    <name evidence="2" type="ORF">MGAL_10B067570</name>
</gene>
<dbReference type="Pfam" id="PF00168">
    <property type="entry name" value="C2"/>
    <property type="match status" value="1"/>
</dbReference>
<dbReference type="EMBL" id="UYJE01008045">
    <property type="protein sequence ID" value="VDI60532.1"/>
    <property type="molecule type" value="Genomic_DNA"/>
</dbReference>